<evidence type="ECO:0008006" key="3">
    <source>
        <dbReference type="Google" id="ProtNLM"/>
    </source>
</evidence>
<comment type="caution">
    <text evidence="1">The sequence shown here is derived from an EMBL/GenBank/DDBJ whole genome shotgun (WGS) entry which is preliminary data.</text>
</comment>
<proteinExistence type="predicted"/>
<keyword evidence="2" id="KW-1185">Reference proteome</keyword>
<protein>
    <recommendedName>
        <fullName evidence="3">Ig-like domain repeat protein</fullName>
    </recommendedName>
</protein>
<organism evidence="1 2">
    <name type="scientific">Trebonia kvetii</name>
    <dbReference type="NCBI Taxonomy" id="2480626"/>
    <lineage>
        <taxon>Bacteria</taxon>
        <taxon>Bacillati</taxon>
        <taxon>Actinomycetota</taxon>
        <taxon>Actinomycetes</taxon>
        <taxon>Streptosporangiales</taxon>
        <taxon>Treboniaceae</taxon>
        <taxon>Trebonia</taxon>
    </lineage>
</organism>
<dbReference type="Proteomes" id="UP000460272">
    <property type="component" value="Unassembled WGS sequence"/>
</dbReference>
<accession>A0A6P2C5X1</accession>
<gene>
    <name evidence="1" type="ORF">EAS64_05650</name>
</gene>
<dbReference type="RefSeq" id="WP_145851588.1">
    <property type="nucleotide sequence ID" value="NZ_RPFW01000001.1"/>
</dbReference>
<dbReference type="AlphaFoldDB" id="A0A6P2C5X1"/>
<dbReference type="EMBL" id="RPFW01000001">
    <property type="protein sequence ID" value="TVZ06832.1"/>
    <property type="molecule type" value="Genomic_DNA"/>
</dbReference>
<evidence type="ECO:0000313" key="2">
    <source>
        <dbReference type="Proteomes" id="UP000460272"/>
    </source>
</evidence>
<reference evidence="1 2" key="1">
    <citation type="submission" date="2018-11" db="EMBL/GenBank/DDBJ databases">
        <title>Trebonia kvetii gen.nov., sp.nov., a novel acidophilic actinobacterium, and proposal of the new actinobacterial family Treboniaceae fam. nov.</title>
        <authorList>
            <person name="Rapoport D."/>
            <person name="Sagova-Mareckova M."/>
            <person name="Sedlacek I."/>
            <person name="Provaznik J."/>
            <person name="Kralova S."/>
            <person name="Pavlinic D."/>
            <person name="Benes V."/>
            <person name="Kopecky J."/>
        </authorList>
    </citation>
    <scope>NUCLEOTIDE SEQUENCE [LARGE SCALE GENOMIC DNA]</scope>
    <source>
        <strain evidence="1 2">15Tr583</strain>
    </source>
</reference>
<sequence length="669" mass="66686">MRRNWKFRSAGIAGALLLATGGVLLAGSGTSARADAVISLPASVTYLNQTLPDTLGGNGYVFIAAEGGIIVCNVAGQQLTTVDAADGIGALALSPDGATLYASVNSGANAGSVAAITVSSIASGPVKQTFYPLAAGDQPGSLAAQSGKVWVAYSSTVAAVTTVAIGAINLADNGTFEPAAAPGTWDKSVDLAADPQDTGVLVAVSYDSPSEAASYNTGTDPATPIAAQGALGSGGNACTYLGEVAVVPGGQRFAAGCDGPGSVQEYGTADLATGVAAYNANGAGTSQAIAVAVDADGSVAVANRTSIYVYKANGTLLNTFAVTTGNKTDEAYGLEWVDTAGGPSLAAVSQSVTAKTYTVQIFSKAELLRPTVKFSATAKTAFGKPVKLTGFSLLPGGAADTAPVSIKRTGPGGTVTVKTVTPSSAGAFTATDTPTAVGSYTYTATSGATSVAAKATVVKDTPALTLTPASSTVGYNSVVHLTATLGATHGNRAVTIYAQVNGGKSRVLASGKVNGKGQLSVAWTALRSSTFLAKFAGDADDVAVSAAAAASVRAQVTETLSGQYGTKKSGGTTYRLYHHTGKVTVAATVTPGHPGECVKAELQVFANGAWHASTTTACTKLSATSKATVRLALGMARLGVPYRVRADYVSGSKTNASGDSGWLYLMVEK</sequence>
<dbReference type="OrthoDB" id="4332189at2"/>
<evidence type="ECO:0000313" key="1">
    <source>
        <dbReference type="EMBL" id="TVZ06832.1"/>
    </source>
</evidence>
<dbReference type="SUPFAM" id="SSF63829">
    <property type="entry name" value="Calcium-dependent phosphotriesterase"/>
    <property type="match status" value="1"/>
</dbReference>
<name>A0A6P2C5X1_9ACTN</name>